<dbReference type="Proteomes" id="UP000274131">
    <property type="component" value="Unassembled WGS sequence"/>
</dbReference>
<dbReference type="STRING" id="51028.A0A0N4VM42"/>
<keyword evidence="2" id="KW-1185">Reference proteome</keyword>
<accession>A0A0N4VM42</accession>
<sequence length="171" mass="18889">PEIGQSIRACVTPLLTNFNITEVPNDIILSVSKKDYQWIKELAKVGTLRNISFVGDNLPSSKVDGETVLGRIPIMKLLGAVAGLYPISQDHALLAMHTDRWLILADEFLTGEKSLDYVSRLLSTALSSSDFLASCYVPTAADIILSSVITDLRVYPNNVELWIKRLCKILN</sequence>
<gene>
    <name evidence="1" type="ORF">EVEC_LOCUS11238</name>
</gene>
<dbReference type="EMBL" id="UXUI01011752">
    <property type="protein sequence ID" value="VDD96487.1"/>
    <property type="molecule type" value="Genomic_DNA"/>
</dbReference>
<reference evidence="1 2" key="2">
    <citation type="submission" date="2018-10" db="EMBL/GenBank/DDBJ databases">
        <authorList>
            <consortium name="Pathogen Informatics"/>
        </authorList>
    </citation>
    <scope>NUCLEOTIDE SEQUENCE [LARGE SCALE GENOMIC DNA]</scope>
</reference>
<protein>
    <submittedName>
        <fullName evidence="3">Midasin (Trinotate prediction)</fullName>
    </submittedName>
</protein>
<dbReference type="OrthoDB" id="5919182at2759"/>
<dbReference type="WBParaSite" id="EVEC_0001199301-mRNA-1">
    <property type="protein sequence ID" value="EVEC_0001199301-mRNA-1"/>
    <property type="gene ID" value="EVEC_0001199301"/>
</dbReference>
<evidence type="ECO:0000313" key="2">
    <source>
        <dbReference type="Proteomes" id="UP000274131"/>
    </source>
</evidence>
<dbReference type="AlphaFoldDB" id="A0A0N4VM42"/>
<reference evidence="3" key="1">
    <citation type="submission" date="2017-02" db="UniProtKB">
        <authorList>
            <consortium name="WormBaseParasite"/>
        </authorList>
    </citation>
    <scope>IDENTIFICATION</scope>
</reference>
<dbReference type="Gene3D" id="1.20.1050.130">
    <property type="match status" value="1"/>
</dbReference>
<evidence type="ECO:0000313" key="3">
    <source>
        <dbReference type="WBParaSite" id="EVEC_0001199301-mRNA-1"/>
    </source>
</evidence>
<proteinExistence type="predicted"/>
<organism evidence="3">
    <name type="scientific">Enterobius vermicularis</name>
    <name type="common">Human pinworm</name>
    <dbReference type="NCBI Taxonomy" id="51028"/>
    <lineage>
        <taxon>Eukaryota</taxon>
        <taxon>Metazoa</taxon>
        <taxon>Ecdysozoa</taxon>
        <taxon>Nematoda</taxon>
        <taxon>Chromadorea</taxon>
        <taxon>Rhabditida</taxon>
        <taxon>Spirurina</taxon>
        <taxon>Oxyuridomorpha</taxon>
        <taxon>Oxyuroidea</taxon>
        <taxon>Oxyuridae</taxon>
        <taxon>Enterobius</taxon>
    </lineage>
</organism>
<name>A0A0N4VM42_ENTVE</name>
<evidence type="ECO:0000313" key="1">
    <source>
        <dbReference type="EMBL" id="VDD96487.1"/>
    </source>
</evidence>